<evidence type="ECO:0000313" key="3">
    <source>
        <dbReference type="EMBL" id="MET3614902.1"/>
    </source>
</evidence>
<reference evidence="3 4" key="1">
    <citation type="submission" date="2024-06" db="EMBL/GenBank/DDBJ databases">
        <title>Genomic Encyclopedia of Type Strains, Phase IV (KMG-IV): sequencing the most valuable type-strain genomes for metagenomic binning, comparative biology and taxonomic classification.</title>
        <authorList>
            <person name="Goeker M."/>
        </authorList>
    </citation>
    <scope>NUCLEOTIDE SEQUENCE [LARGE SCALE GENOMIC DNA]</scope>
    <source>
        <strain evidence="3 4">DSM 29780</strain>
    </source>
</reference>
<keyword evidence="4" id="KW-1185">Reference proteome</keyword>
<organism evidence="3 4">
    <name type="scientific">Rhizobium aquaticum</name>
    <dbReference type="NCBI Taxonomy" id="1549636"/>
    <lineage>
        <taxon>Bacteria</taxon>
        <taxon>Pseudomonadati</taxon>
        <taxon>Pseudomonadota</taxon>
        <taxon>Alphaproteobacteria</taxon>
        <taxon>Hyphomicrobiales</taxon>
        <taxon>Rhizobiaceae</taxon>
        <taxon>Rhizobium/Agrobacterium group</taxon>
        <taxon>Rhizobium</taxon>
    </lineage>
</organism>
<evidence type="ECO:0000256" key="1">
    <source>
        <dbReference type="SAM" id="MobiDB-lite"/>
    </source>
</evidence>
<feature type="region of interest" description="Disordered" evidence="1">
    <location>
        <begin position="303"/>
        <end position="331"/>
    </location>
</feature>
<evidence type="ECO:0000313" key="4">
    <source>
        <dbReference type="Proteomes" id="UP001549047"/>
    </source>
</evidence>
<evidence type="ECO:0000256" key="2">
    <source>
        <dbReference type="SAM" id="SignalP"/>
    </source>
</evidence>
<dbReference type="EMBL" id="JBEPMB010000005">
    <property type="protein sequence ID" value="MET3614902.1"/>
    <property type="molecule type" value="Genomic_DNA"/>
</dbReference>
<feature type="signal peptide" evidence="2">
    <location>
        <begin position="1"/>
        <end position="24"/>
    </location>
</feature>
<feature type="chain" id="PRO_5046593092" description="L,D-transpeptidase-like protein" evidence="2">
    <location>
        <begin position="25"/>
        <end position="331"/>
    </location>
</feature>
<proteinExistence type="predicted"/>
<sequence>MRMSRILSHSLLLALGLAASPAFSAETPAWLMAHVGEGDGQIAAPVLSKARALYFAKVKEGKVHNGCYFAMDATRPNTPAGRFYIICEGQQVFRVIASGHGSGRNLPGVANFQNGRECVKNFGNAADSDLTMGGSYITSEQKTSFKGYYRASASQVGMLTRTFVQFDGEGETANARKRAIGGHAAVTIKGVCMRKAPGDSHANKDGYVPFGNLVDYAGGRSNGCTSWSRADAATIMNMIKDQPTTVYIYPEASVVKAVEQASKAGKSPAQAGIYWNSSCIKAIGSPHYWSKDVLEPLIVQYRHDHPGPPPKPTPLCTGADAAPLQSRMVQR</sequence>
<gene>
    <name evidence="3" type="ORF">ABID16_003245</name>
</gene>
<dbReference type="Proteomes" id="UP001549047">
    <property type="component" value="Unassembled WGS sequence"/>
</dbReference>
<accession>A0ABV2J2B2</accession>
<comment type="caution">
    <text evidence="3">The sequence shown here is derived from an EMBL/GenBank/DDBJ whole genome shotgun (WGS) entry which is preliminary data.</text>
</comment>
<keyword evidence="2" id="KW-0732">Signal</keyword>
<name>A0ABV2J2B2_9HYPH</name>
<evidence type="ECO:0008006" key="5">
    <source>
        <dbReference type="Google" id="ProtNLM"/>
    </source>
</evidence>
<protein>
    <recommendedName>
        <fullName evidence="5">L,D-transpeptidase-like protein</fullName>
    </recommendedName>
</protein>